<sequence length="415" mass="47669">MSADRDEDSGSNESSNSSHSGKSSPLRSPLARDCNRVYRLVLTGGPCGGKTTGMVRVANFFEEHGWKVFSVPESATILLGGGVKFSELNEKQSYEFQKDLLRTLVQIENVFFNQAAMITDKNVLVICDRGAMDPSAYIDREGWSKMLGELEWDETFLRDNRYDQIVHMVTCADGAENFYTLSNNNTRKEGVDDAKRVDWMTRHAWVGHPSVYIIDNSECAKFDDKIRKLLQVVCDRAGVKTYERLAKNSRKRKWLLASYKSEDFPKFEQFQVKHDYLMSSEDGIQMRIRARGQKDKMTYTITSRNTSNAEETLETRMKINKREYEGYLNLIDHSRATIHKERRCFAWGNHFYSMDLLVSPLPPSCPPEGLLFLETYTTFPKGSDEPVLPPFLSVIREITDEKQYSLYELSKIHNG</sequence>
<gene>
    <name evidence="3" type="ORF">MSPICULIGERA_LOCUS25507</name>
</gene>
<dbReference type="Gene3D" id="2.40.320.10">
    <property type="entry name" value="Hypothetical Protein Pfu-838710-001"/>
    <property type="match status" value="1"/>
</dbReference>
<dbReference type="Pfam" id="PF13521">
    <property type="entry name" value="AAA_28"/>
    <property type="match status" value="1"/>
</dbReference>
<dbReference type="Proteomes" id="UP001177023">
    <property type="component" value="Unassembled WGS sequence"/>
</dbReference>
<feature type="region of interest" description="Disordered" evidence="1">
    <location>
        <begin position="1"/>
        <end position="29"/>
    </location>
</feature>
<dbReference type="GO" id="GO:0070300">
    <property type="term" value="F:phosphatidic acid binding"/>
    <property type="evidence" value="ECO:0007669"/>
    <property type="project" value="TreeGrafter"/>
</dbReference>
<dbReference type="SUPFAM" id="SSF52540">
    <property type="entry name" value="P-loop containing nucleoside triphosphate hydrolases"/>
    <property type="match status" value="1"/>
</dbReference>
<dbReference type="InterPro" id="IPR033469">
    <property type="entry name" value="CYTH-like_dom_sf"/>
</dbReference>
<dbReference type="GO" id="GO:0035091">
    <property type="term" value="F:phosphatidylinositol binding"/>
    <property type="evidence" value="ECO:0007669"/>
    <property type="project" value="TreeGrafter"/>
</dbReference>
<feature type="compositionally biased region" description="Low complexity" evidence="1">
    <location>
        <begin position="11"/>
        <end position="24"/>
    </location>
</feature>
<accession>A0AA36DJH9</accession>
<dbReference type="GO" id="GO:0005525">
    <property type="term" value="F:GTP binding"/>
    <property type="evidence" value="ECO:0007669"/>
    <property type="project" value="TreeGrafter"/>
</dbReference>
<dbReference type="SUPFAM" id="SSF55154">
    <property type="entry name" value="CYTH-like phosphatases"/>
    <property type="match status" value="1"/>
</dbReference>
<keyword evidence="4" id="KW-1185">Reference proteome</keyword>
<dbReference type="InterPro" id="IPR027417">
    <property type="entry name" value="P-loop_NTPase"/>
</dbReference>
<dbReference type="GO" id="GO:0045494">
    <property type="term" value="P:photoreceptor cell maintenance"/>
    <property type="evidence" value="ECO:0007669"/>
    <property type="project" value="TreeGrafter"/>
</dbReference>
<proteinExistence type="predicted"/>
<dbReference type="InterPro" id="IPR038727">
    <property type="entry name" value="NadR/Ttd14_AAA_dom"/>
</dbReference>
<feature type="compositionally biased region" description="Acidic residues" evidence="1">
    <location>
        <begin position="1"/>
        <end position="10"/>
    </location>
</feature>
<dbReference type="AlphaFoldDB" id="A0AA36DJH9"/>
<evidence type="ECO:0000256" key="1">
    <source>
        <dbReference type="SAM" id="MobiDB-lite"/>
    </source>
</evidence>
<dbReference type="EMBL" id="CATQJA010002710">
    <property type="protein sequence ID" value="CAJ0587547.1"/>
    <property type="molecule type" value="Genomic_DNA"/>
</dbReference>
<feature type="non-terminal residue" evidence="3">
    <location>
        <position position="415"/>
    </location>
</feature>
<evidence type="ECO:0000313" key="4">
    <source>
        <dbReference type="Proteomes" id="UP001177023"/>
    </source>
</evidence>
<protein>
    <recommendedName>
        <fullName evidence="2">NadR/Ttd14 AAA domain-containing protein</fullName>
    </recommendedName>
</protein>
<evidence type="ECO:0000313" key="3">
    <source>
        <dbReference type="EMBL" id="CAJ0587547.1"/>
    </source>
</evidence>
<dbReference type="PANTHER" id="PTHR34932">
    <property type="entry name" value="TRPL TRANSLOCATION DEFECT PROTEIN 14"/>
    <property type="match status" value="1"/>
</dbReference>
<dbReference type="PANTHER" id="PTHR34932:SF1">
    <property type="entry name" value="TRPL TRANSLOCATION DEFECT PROTEIN 14"/>
    <property type="match status" value="1"/>
</dbReference>
<name>A0AA36DJH9_9BILA</name>
<evidence type="ECO:0000259" key="2">
    <source>
        <dbReference type="Pfam" id="PF13521"/>
    </source>
</evidence>
<reference evidence="3" key="1">
    <citation type="submission" date="2023-06" db="EMBL/GenBank/DDBJ databases">
        <authorList>
            <person name="Delattre M."/>
        </authorList>
    </citation>
    <scope>NUCLEOTIDE SEQUENCE</scope>
    <source>
        <strain evidence="3">AF72</strain>
    </source>
</reference>
<feature type="domain" description="NadR/Ttd14 AAA" evidence="2">
    <location>
        <begin position="39"/>
        <end position="217"/>
    </location>
</feature>
<dbReference type="InterPro" id="IPR053227">
    <property type="entry name" value="TRPL-trafficking_regulator"/>
</dbReference>
<comment type="caution">
    <text evidence="3">The sequence shown here is derived from an EMBL/GenBank/DDBJ whole genome shotgun (WGS) entry which is preliminary data.</text>
</comment>
<organism evidence="3 4">
    <name type="scientific">Mesorhabditis spiculigera</name>
    <dbReference type="NCBI Taxonomy" id="96644"/>
    <lineage>
        <taxon>Eukaryota</taxon>
        <taxon>Metazoa</taxon>
        <taxon>Ecdysozoa</taxon>
        <taxon>Nematoda</taxon>
        <taxon>Chromadorea</taxon>
        <taxon>Rhabditida</taxon>
        <taxon>Rhabditina</taxon>
        <taxon>Rhabditomorpha</taxon>
        <taxon>Rhabditoidea</taxon>
        <taxon>Rhabditidae</taxon>
        <taxon>Mesorhabditinae</taxon>
        <taxon>Mesorhabditis</taxon>
    </lineage>
</organism>
<dbReference type="Gene3D" id="3.40.50.300">
    <property type="entry name" value="P-loop containing nucleotide triphosphate hydrolases"/>
    <property type="match status" value="1"/>
</dbReference>